<evidence type="ECO:0000313" key="1">
    <source>
        <dbReference type="EMBL" id="PNR34162.1"/>
    </source>
</evidence>
<evidence type="ECO:0000313" key="3">
    <source>
        <dbReference type="Proteomes" id="UP000006727"/>
    </source>
</evidence>
<sequence>MEYLLVIKEYFLYLKEVKIFYSILWIILKSLKLSLQKRWIINLLKVIIIEII</sequence>
<dbReference type="EMBL" id="ABEU02000019">
    <property type="protein sequence ID" value="PNR34162.1"/>
    <property type="molecule type" value="Genomic_DNA"/>
</dbReference>
<protein>
    <submittedName>
        <fullName evidence="1 2">Uncharacterized protein</fullName>
    </submittedName>
</protein>
<dbReference type="AlphaFoldDB" id="A0A2K1IY05"/>
<gene>
    <name evidence="1" type="ORF">PHYPA_023979</name>
</gene>
<reference evidence="1 3" key="1">
    <citation type="journal article" date="2008" name="Science">
        <title>The Physcomitrella genome reveals evolutionary insights into the conquest of land by plants.</title>
        <authorList>
            <person name="Rensing S."/>
            <person name="Lang D."/>
            <person name="Zimmer A."/>
            <person name="Terry A."/>
            <person name="Salamov A."/>
            <person name="Shapiro H."/>
            <person name="Nishiyama T."/>
            <person name="Perroud P.-F."/>
            <person name="Lindquist E."/>
            <person name="Kamisugi Y."/>
            <person name="Tanahashi T."/>
            <person name="Sakakibara K."/>
            <person name="Fujita T."/>
            <person name="Oishi K."/>
            <person name="Shin-I T."/>
            <person name="Kuroki Y."/>
            <person name="Toyoda A."/>
            <person name="Suzuki Y."/>
            <person name="Hashimoto A."/>
            <person name="Yamaguchi K."/>
            <person name="Sugano A."/>
            <person name="Kohara Y."/>
            <person name="Fujiyama A."/>
            <person name="Anterola A."/>
            <person name="Aoki S."/>
            <person name="Ashton N."/>
            <person name="Barbazuk W.B."/>
            <person name="Barker E."/>
            <person name="Bennetzen J."/>
            <person name="Bezanilla M."/>
            <person name="Blankenship R."/>
            <person name="Cho S.H."/>
            <person name="Dutcher S."/>
            <person name="Estelle M."/>
            <person name="Fawcett J.A."/>
            <person name="Gundlach H."/>
            <person name="Hanada K."/>
            <person name="Heyl A."/>
            <person name="Hicks K.A."/>
            <person name="Hugh J."/>
            <person name="Lohr M."/>
            <person name="Mayer K."/>
            <person name="Melkozernov A."/>
            <person name="Murata T."/>
            <person name="Nelson D."/>
            <person name="Pils B."/>
            <person name="Prigge M."/>
            <person name="Reiss B."/>
            <person name="Renner T."/>
            <person name="Rombauts S."/>
            <person name="Rushton P."/>
            <person name="Sanderfoot A."/>
            <person name="Schween G."/>
            <person name="Shiu S.-H."/>
            <person name="Stueber K."/>
            <person name="Theodoulou F.L."/>
            <person name="Tu H."/>
            <person name="Van de Peer Y."/>
            <person name="Verrier P.J."/>
            <person name="Waters E."/>
            <person name="Wood A."/>
            <person name="Yang L."/>
            <person name="Cove D."/>
            <person name="Cuming A."/>
            <person name="Hasebe M."/>
            <person name="Lucas S."/>
            <person name="Mishler D.B."/>
            <person name="Reski R."/>
            <person name="Grigoriev I."/>
            <person name="Quatrano R.S."/>
            <person name="Boore J.L."/>
        </authorList>
    </citation>
    <scope>NUCLEOTIDE SEQUENCE [LARGE SCALE GENOMIC DNA]</scope>
    <source>
        <strain evidence="2 3">cv. Gransden 2004</strain>
    </source>
</reference>
<dbReference type="InParanoid" id="A0A2K1IY05"/>
<accession>A0A2K1IY05</accession>
<keyword evidence="3" id="KW-1185">Reference proteome</keyword>
<reference evidence="1 3" key="2">
    <citation type="journal article" date="2018" name="Plant J.">
        <title>The Physcomitrella patens chromosome-scale assembly reveals moss genome structure and evolution.</title>
        <authorList>
            <person name="Lang D."/>
            <person name="Ullrich K.K."/>
            <person name="Murat F."/>
            <person name="Fuchs J."/>
            <person name="Jenkins J."/>
            <person name="Haas F.B."/>
            <person name="Piednoel M."/>
            <person name="Gundlach H."/>
            <person name="Van Bel M."/>
            <person name="Meyberg R."/>
            <person name="Vives C."/>
            <person name="Morata J."/>
            <person name="Symeonidi A."/>
            <person name="Hiss M."/>
            <person name="Muchero W."/>
            <person name="Kamisugi Y."/>
            <person name="Saleh O."/>
            <person name="Blanc G."/>
            <person name="Decker E.L."/>
            <person name="van Gessel N."/>
            <person name="Grimwood J."/>
            <person name="Hayes R.D."/>
            <person name="Graham S.W."/>
            <person name="Gunter L.E."/>
            <person name="McDaniel S.F."/>
            <person name="Hoernstein S.N.W."/>
            <person name="Larsson A."/>
            <person name="Li F.W."/>
            <person name="Perroud P.F."/>
            <person name="Phillips J."/>
            <person name="Ranjan P."/>
            <person name="Rokshar D.S."/>
            <person name="Rothfels C.J."/>
            <person name="Schneider L."/>
            <person name="Shu S."/>
            <person name="Stevenson D.W."/>
            <person name="Thummler F."/>
            <person name="Tillich M."/>
            <person name="Villarreal Aguilar J.C."/>
            <person name="Widiez T."/>
            <person name="Wong G.K."/>
            <person name="Wymore A."/>
            <person name="Zhang Y."/>
            <person name="Zimmer A.D."/>
            <person name="Quatrano R.S."/>
            <person name="Mayer K.F.X."/>
            <person name="Goodstein D."/>
            <person name="Casacuberta J.M."/>
            <person name="Vandepoele K."/>
            <person name="Reski R."/>
            <person name="Cuming A.C."/>
            <person name="Tuskan G.A."/>
            <person name="Maumus F."/>
            <person name="Salse J."/>
            <person name="Schmutz J."/>
            <person name="Rensing S.A."/>
        </authorList>
    </citation>
    <scope>NUCLEOTIDE SEQUENCE [LARGE SCALE GENOMIC DNA]</scope>
    <source>
        <strain evidence="2 3">cv. Gransden 2004</strain>
    </source>
</reference>
<dbReference type="EnsemblPlants" id="Pp3c19_10710V3.1">
    <property type="protein sequence ID" value="PAC:32937808.CDS.1"/>
    <property type="gene ID" value="Pp3c19_10710"/>
</dbReference>
<dbReference type="Gramene" id="Pp3c19_10710V3.1">
    <property type="protein sequence ID" value="PAC:32937808.CDS.1"/>
    <property type="gene ID" value="Pp3c19_10710"/>
</dbReference>
<evidence type="ECO:0000313" key="2">
    <source>
        <dbReference type="EnsemblPlants" id="PAC:32937808.CDS.1"/>
    </source>
</evidence>
<proteinExistence type="predicted"/>
<dbReference type="Proteomes" id="UP000006727">
    <property type="component" value="Chromosome 19"/>
</dbReference>
<organism evidence="1">
    <name type="scientific">Physcomitrium patens</name>
    <name type="common">Spreading-leaved earth moss</name>
    <name type="synonym">Physcomitrella patens</name>
    <dbReference type="NCBI Taxonomy" id="3218"/>
    <lineage>
        <taxon>Eukaryota</taxon>
        <taxon>Viridiplantae</taxon>
        <taxon>Streptophyta</taxon>
        <taxon>Embryophyta</taxon>
        <taxon>Bryophyta</taxon>
        <taxon>Bryophytina</taxon>
        <taxon>Bryopsida</taxon>
        <taxon>Funariidae</taxon>
        <taxon>Funariales</taxon>
        <taxon>Funariaceae</taxon>
        <taxon>Physcomitrium</taxon>
    </lineage>
</organism>
<name>A0A2K1IY05_PHYPA</name>
<reference evidence="2" key="3">
    <citation type="submission" date="2020-12" db="UniProtKB">
        <authorList>
            <consortium name="EnsemblPlants"/>
        </authorList>
    </citation>
    <scope>IDENTIFICATION</scope>
</reference>